<dbReference type="EMBL" id="BARU01017561">
    <property type="protein sequence ID" value="GAH61038.1"/>
    <property type="molecule type" value="Genomic_DNA"/>
</dbReference>
<proteinExistence type="predicted"/>
<reference evidence="1" key="1">
    <citation type="journal article" date="2014" name="Front. Microbiol.">
        <title>High frequency of phylogenetically diverse reductive dehalogenase-homologous genes in deep subseafloor sedimentary metagenomes.</title>
        <authorList>
            <person name="Kawai M."/>
            <person name="Futagami T."/>
            <person name="Toyoda A."/>
            <person name="Takaki Y."/>
            <person name="Nishi S."/>
            <person name="Hori S."/>
            <person name="Arai W."/>
            <person name="Tsubouchi T."/>
            <person name="Morono Y."/>
            <person name="Uchiyama I."/>
            <person name="Ito T."/>
            <person name="Fujiyama A."/>
            <person name="Inagaki F."/>
            <person name="Takami H."/>
        </authorList>
    </citation>
    <scope>NUCLEOTIDE SEQUENCE</scope>
    <source>
        <strain evidence="1">Expedition CK06-06</strain>
    </source>
</reference>
<evidence type="ECO:0000313" key="1">
    <source>
        <dbReference type="EMBL" id="GAH61038.1"/>
    </source>
</evidence>
<protein>
    <submittedName>
        <fullName evidence="1">Uncharacterized protein</fullName>
    </submittedName>
</protein>
<comment type="caution">
    <text evidence="1">The sequence shown here is derived from an EMBL/GenBank/DDBJ whole genome shotgun (WGS) entry which is preliminary data.</text>
</comment>
<organism evidence="1">
    <name type="scientific">marine sediment metagenome</name>
    <dbReference type="NCBI Taxonomy" id="412755"/>
    <lineage>
        <taxon>unclassified sequences</taxon>
        <taxon>metagenomes</taxon>
        <taxon>ecological metagenomes</taxon>
    </lineage>
</organism>
<dbReference type="AlphaFoldDB" id="X1IU40"/>
<accession>X1IU40</accession>
<gene>
    <name evidence="1" type="ORF">S03H2_29116</name>
</gene>
<name>X1IU40_9ZZZZ</name>
<sequence>MPEERFKVCPHDQLPGKMMVEYWRDGKFIAGIYPHEDGIRIVSKYLDGVSTDPGYPPAAVIQLSTSP</sequence>